<dbReference type="GO" id="GO:0016787">
    <property type="term" value="F:hydrolase activity"/>
    <property type="evidence" value="ECO:0007669"/>
    <property type="project" value="UniProtKB-KW"/>
</dbReference>
<dbReference type="Gene3D" id="3.40.50.1820">
    <property type="entry name" value="alpha/beta hydrolase"/>
    <property type="match status" value="1"/>
</dbReference>
<reference evidence="4 5" key="1">
    <citation type="journal article" date="2019" name="Nat. Med.">
        <title>A library of human gut bacterial isolates paired with longitudinal multiomics data enables mechanistic microbiome research.</title>
        <authorList>
            <person name="Poyet M."/>
            <person name="Groussin M."/>
            <person name="Gibbons S.M."/>
            <person name="Avila-Pacheco J."/>
            <person name="Jiang X."/>
            <person name="Kearney S.M."/>
            <person name="Perrotta A.R."/>
            <person name="Berdy B."/>
            <person name="Zhao S."/>
            <person name="Lieberman T.D."/>
            <person name="Swanson P.K."/>
            <person name="Smith M."/>
            <person name="Roesemann S."/>
            <person name="Alexander J.E."/>
            <person name="Rich S.A."/>
            <person name="Livny J."/>
            <person name="Vlamakis H."/>
            <person name="Clish C."/>
            <person name="Bullock K."/>
            <person name="Deik A."/>
            <person name="Scott J."/>
            <person name="Pierce K.A."/>
            <person name="Xavier R.J."/>
            <person name="Alm E.J."/>
        </authorList>
    </citation>
    <scope>NUCLEOTIDE SEQUENCE [LARGE SCALE GENOMIC DNA]</scope>
    <source>
        <strain evidence="2 4">BIOML-A4</strain>
        <strain evidence="3 5">BIOML-A5</strain>
    </source>
</reference>
<dbReference type="AlphaFoldDB" id="A0A6N7S5C7"/>
<accession>A0A6N7S5C7</accession>
<dbReference type="PANTHER" id="PTHR43194:SF5">
    <property type="entry name" value="PIMELOYL-[ACYL-CARRIER PROTEIN] METHYL ESTER ESTERASE"/>
    <property type="match status" value="1"/>
</dbReference>
<dbReference type="OrthoDB" id="9773293at2"/>
<dbReference type="SUPFAM" id="SSF53474">
    <property type="entry name" value="alpha/beta-Hydrolases"/>
    <property type="match status" value="1"/>
</dbReference>
<dbReference type="InterPro" id="IPR050228">
    <property type="entry name" value="Carboxylesterase_BioH"/>
</dbReference>
<keyword evidence="2" id="KW-0378">Hydrolase</keyword>
<dbReference type="PANTHER" id="PTHR43194">
    <property type="entry name" value="HYDROLASE ALPHA/BETA FOLD FAMILY"/>
    <property type="match status" value="1"/>
</dbReference>
<dbReference type="RefSeq" id="WP_020224451.1">
    <property type="nucleotide sequence ID" value="NZ_AP031450.1"/>
</dbReference>
<dbReference type="EMBL" id="WKPI01000008">
    <property type="protein sequence ID" value="MSC32743.1"/>
    <property type="molecule type" value="Genomic_DNA"/>
</dbReference>
<comment type="caution">
    <text evidence="2">The sequence shown here is derived from an EMBL/GenBank/DDBJ whole genome shotgun (WGS) entry which is preliminary data.</text>
</comment>
<dbReference type="InterPro" id="IPR000073">
    <property type="entry name" value="AB_hydrolase_1"/>
</dbReference>
<evidence type="ECO:0000313" key="4">
    <source>
        <dbReference type="Proteomes" id="UP000433575"/>
    </source>
</evidence>
<evidence type="ECO:0000313" key="2">
    <source>
        <dbReference type="EMBL" id="MSA88989.1"/>
    </source>
</evidence>
<dbReference type="Pfam" id="PF00561">
    <property type="entry name" value="Abhydrolase_1"/>
    <property type="match status" value="1"/>
</dbReference>
<dbReference type="EMBL" id="WKPJ01000007">
    <property type="protein sequence ID" value="MSA88989.1"/>
    <property type="molecule type" value="Genomic_DNA"/>
</dbReference>
<dbReference type="Proteomes" id="UP000433575">
    <property type="component" value="Unassembled WGS sequence"/>
</dbReference>
<proteinExistence type="predicted"/>
<sequence>MLKAFFTESAQAVLHYQENNGEGPLLILIHGLGCTGLLDYSQVAQTLALKDRHLWLIDLLGAGQSEKPRDFPYTVDAHAQVLTELIQQRSSGPVVVYGHSLGGPIALSVAEKNPESVIGILLSEANLDPSSQDQPSYKTAQLSEAEFCEWGYQRILDAAAKAGMTWAISLATWLPQAMHRLSADAVLGGKPSWRQRLYALKCPKRFLFGEKSLPDPDTEELSRQRIEVQILHEVGHNMAYEDPDQLAQALADFITKIQRPQ</sequence>
<name>A0A6N7S5C7_9FIRM</name>
<evidence type="ECO:0000313" key="3">
    <source>
        <dbReference type="EMBL" id="MSC32743.1"/>
    </source>
</evidence>
<protein>
    <submittedName>
        <fullName evidence="2">Alpha/beta fold hydrolase</fullName>
    </submittedName>
</protein>
<dbReference type="InterPro" id="IPR029058">
    <property type="entry name" value="AB_hydrolase_fold"/>
</dbReference>
<dbReference type="Proteomes" id="UP000480929">
    <property type="component" value="Unassembled WGS sequence"/>
</dbReference>
<dbReference type="GeneID" id="42456311"/>
<organism evidence="2 4">
    <name type="scientific">Holdemania massiliensis</name>
    <dbReference type="NCBI Taxonomy" id="1468449"/>
    <lineage>
        <taxon>Bacteria</taxon>
        <taxon>Bacillati</taxon>
        <taxon>Bacillota</taxon>
        <taxon>Erysipelotrichia</taxon>
        <taxon>Erysipelotrichales</taxon>
        <taxon>Erysipelotrichaceae</taxon>
        <taxon>Holdemania</taxon>
    </lineage>
</organism>
<evidence type="ECO:0000313" key="5">
    <source>
        <dbReference type="Proteomes" id="UP000480929"/>
    </source>
</evidence>
<evidence type="ECO:0000259" key="1">
    <source>
        <dbReference type="Pfam" id="PF00561"/>
    </source>
</evidence>
<feature type="domain" description="AB hydrolase-1" evidence="1">
    <location>
        <begin position="24"/>
        <end position="157"/>
    </location>
</feature>
<gene>
    <name evidence="3" type="ORF">GKD88_06385</name>
    <name evidence="2" type="ORF">GKE08_06590</name>
</gene>
<keyword evidence="5" id="KW-1185">Reference proteome</keyword>